<protein>
    <submittedName>
        <fullName evidence="3">Tripartite tricarboxylate transporter substrate binding protein</fullName>
    </submittedName>
</protein>
<feature type="chain" id="PRO_5047532326" evidence="2">
    <location>
        <begin position="24"/>
        <end position="326"/>
    </location>
</feature>
<dbReference type="Proteomes" id="UP001243009">
    <property type="component" value="Unassembled WGS sequence"/>
</dbReference>
<evidence type="ECO:0000313" key="4">
    <source>
        <dbReference type="Proteomes" id="UP001243009"/>
    </source>
</evidence>
<evidence type="ECO:0000256" key="1">
    <source>
        <dbReference type="ARBA" id="ARBA00006987"/>
    </source>
</evidence>
<dbReference type="RefSeq" id="WP_305107970.1">
    <property type="nucleotide sequence ID" value="NZ_JAUTWS010000071.1"/>
</dbReference>
<dbReference type="InterPro" id="IPR042100">
    <property type="entry name" value="Bug_dom1"/>
</dbReference>
<feature type="signal peptide" evidence="2">
    <location>
        <begin position="1"/>
        <end position="23"/>
    </location>
</feature>
<evidence type="ECO:0000256" key="2">
    <source>
        <dbReference type="SAM" id="SignalP"/>
    </source>
</evidence>
<dbReference type="PANTHER" id="PTHR42928">
    <property type="entry name" value="TRICARBOXYLATE-BINDING PROTEIN"/>
    <property type="match status" value="1"/>
</dbReference>
<dbReference type="Gene3D" id="3.40.190.10">
    <property type="entry name" value="Periplasmic binding protein-like II"/>
    <property type="match status" value="1"/>
</dbReference>
<sequence>MVSSNRRSTIVLAALIGTGSPLAGPDLAQEPPKPIGPVHLLVSFAQGSNSDVVARLLAEAMQPRLGRPIEVENRVGGSGNVMAEAVARAVPDGSTLGLLPPSFPAARRVSRTLAFDPQSDFTPISLIVTAPVLLHANRDLPARDLRKLGEFLKIRSVVCGILGEGTFLHLSLVLLTCALGGECRPGHDPDPSAVMSGLQTGKIQLYFSAAAAALPAVRAGRARALAVASPRRIAAPPALPTIAETVPGFAVEAWYGLAGPRGLPENAASALEQAVIAATRDPALAGRLRDLGTEPVGSTSAKFTAWLRADDAKWGDATRAAGLATH</sequence>
<dbReference type="EMBL" id="JAUTWS010000071">
    <property type="protein sequence ID" value="MDO9713111.1"/>
    <property type="molecule type" value="Genomic_DNA"/>
</dbReference>
<evidence type="ECO:0000313" key="3">
    <source>
        <dbReference type="EMBL" id="MDO9713111.1"/>
    </source>
</evidence>
<dbReference type="PANTHER" id="PTHR42928:SF5">
    <property type="entry name" value="BLR1237 PROTEIN"/>
    <property type="match status" value="1"/>
</dbReference>
<dbReference type="CDD" id="cd07012">
    <property type="entry name" value="PBP2_Bug_TTT"/>
    <property type="match status" value="1"/>
</dbReference>
<comment type="similarity">
    <text evidence="1">Belongs to the UPF0065 (bug) family.</text>
</comment>
<reference evidence="3 4" key="1">
    <citation type="submission" date="2023-08" db="EMBL/GenBank/DDBJ databases">
        <title>The draft genome sequence of Paracraurococcus sp. LOR1-02.</title>
        <authorList>
            <person name="Kingkaew E."/>
            <person name="Tanasupawat S."/>
        </authorList>
    </citation>
    <scope>NUCLEOTIDE SEQUENCE [LARGE SCALE GENOMIC DNA]</scope>
    <source>
        <strain evidence="3 4">LOR1-02</strain>
    </source>
</reference>
<proteinExistence type="inferred from homology"/>
<dbReference type="SUPFAM" id="SSF53850">
    <property type="entry name" value="Periplasmic binding protein-like II"/>
    <property type="match status" value="1"/>
</dbReference>
<gene>
    <name evidence="3" type="ORF">Q7A36_32585</name>
</gene>
<keyword evidence="2" id="KW-0732">Signal</keyword>
<organism evidence="3 4">
    <name type="scientific">Paracraurococcus lichenis</name>
    <dbReference type="NCBI Taxonomy" id="3064888"/>
    <lineage>
        <taxon>Bacteria</taxon>
        <taxon>Pseudomonadati</taxon>
        <taxon>Pseudomonadota</taxon>
        <taxon>Alphaproteobacteria</taxon>
        <taxon>Acetobacterales</taxon>
        <taxon>Roseomonadaceae</taxon>
        <taxon>Paracraurococcus</taxon>
    </lineage>
</organism>
<dbReference type="InterPro" id="IPR005064">
    <property type="entry name" value="BUG"/>
</dbReference>
<accession>A0ABT9EA76</accession>
<keyword evidence="4" id="KW-1185">Reference proteome</keyword>
<comment type="caution">
    <text evidence="3">The sequence shown here is derived from an EMBL/GenBank/DDBJ whole genome shotgun (WGS) entry which is preliminary data.</text>
</comment>
<dbReference type="Pfam" id="PF03401">
    <property type="entry name" value="TctC"/>
    <property type="match status" value="1"/>
</dbReference>
<name>A0ABT9EA76_9PROT</name>
<dbReference type="Gene3D" id="3.40.190.150">
    <property type="entry name" value="Bordetella uptake gene, domain 1"/>
    <property type="match status" value="1"/>
</dbReference>